<name>A0A165EQN2_9BASI</name>
<evidence type="ECO:0000313" key="2">
    <source>
        <dbReference type="EMBL" id="KZT55343.1"/>
    </source>
</evidence>
<dbReference type="OrthoDB" id="3005035at2759"/>
<evidence type="ECO:0000313" key="3">
    <source>
        <dbReference type="Proteomes" id="UP000076842"/>
    </source>
</evidence>
<evidence type="ECO:0000256" key="1">
    <source>
        <dbReference type="SAM" id="MobiDB-lite"/>
    </source>
</evidence>
<keyword evidence="3" id="KW-1185">Reference proteome</keyword>
<dbReference type="InParanoid" id="A0A165EQN2"/>
<dbReference type="EMBL" id="KV423996">
    <property type="protein sequence ID" value="KZT55343.1"/>
    <property type="molecule type" value="Genomic_DNA"/>
</dbReference>
<reference evidence="2 3" key="1">
    <citation type="journal article" date="2016" name="Mol. Biol. Evol.">
        <title>Comparative Genomics of Early-Diverging Mushroom-Forming Fungi Provides Insights into the Origins of Lignocellulose Decay Capabilities.</title>
        <authorList>
            <person name="Nagy L.G."/>
            <person name="Riley R."/>
            <person name="Tritt A."/>
            <person name="Adam C."/>
            <person name="Daum C."/>
            <person name="Floudas D."/>
            <person name="Sun H."/>
            <person name="Yadav J.S."/>
            <person name="Pangilinan J."/>
            <person name="Larsson K.H."/>
            <person name="Matsuura K."/>
            <person name="Barry K."/>
            <person name="Labutti K."/>
            <person name="Kuo R."/>
            <person name="Ohm R.A."/>
            <person name="Bhattacharya S.S."/>
            <person name="Shirouzu T."/>
            <person name="Yoshinaga Y."/>
            <person name="Martin F.M."/>
            <person name="Grigoriev I.V."/>
            <person name="Hibbett D.S."/>
        </authorList>
    </citation>
    <scope>NUCLEOTIDE SEQUENCE [LARGE SCALE GENOMIC DNA]</scope>
    <source>
        <strain evidence="2 3">HHB12733</strain>
    </source>
</reference>
<gene>
    <name evidence="2" type="ORF">CALCODRAFT_510150</name>
</gene>
<organism evidence="2 3">
    <name type="scientific">Calocera cornea HHB12733</name>
    <dbReference type="NCBI Taxonomy" id="1353952"/>
    <lineage>
        <taxon>Eukaryota</taxon>
        <taxon>Fungi</taxon>
        <taxon>Dikarya</taxon>
        <taxon>Basidiomycota</taxon>
        <taxon>Agaricomycotina</taxon>
        <taxon>Dacrymycetes</taxon>
        <taxon>Dacrymycetales</taxon>
        <taxon>Dacrymycetaceae</taxon>
        <taxon>Calocera</taxon>
    </lineage>
</organism>
<dbReference type="AlphaFoldDB" id="A0A165EQN2"/>
<feature type="region of interest" description="Disordered" evidence="1">
    <location>
        <begin position="67"/>
        <end position="114"/>
    </location>
</feature>
<dbReference type="Proteomes" id="UP000076842">
    <property type="component" value="Unassembled WGS sequence"/>
</dbReference>
<proteinExistence type="predicted"/>
<accession>A0A165EQN2</accession>
<sequence length="374" mass="41870">MSLNLEHVLRSVASTLDTPSNANLPHPSSRHPIPHAPCLPERLPNEAFLQREGELSGPRAILAQLRRSPSPSELQEALETPLSPNIHRRGGKGDDAGKKRGKARKVQKPPGWKEPQPFEIFRAVENKDVMFLMQVRDHAFHLLLKKTGDATPLVHAMRIGKSHRDIAIILLGAMSRWVNHLDDDEVELPQTKAMLKALRTNLKLAIDHGLASSQNDLIPSFMQCLVMSEGDRWVRAQTETISLALRQGTEGHPVTTADAAVRAFATRELGKAEFIAALEEYIANATGDLIMLGIWYQLSEADPGAEVIPAYYFARDDRIFRAWEERLHSAKLSKATKRLRWQIRVVQNVMEGRNASYRQKVEVLRGELDEGPGV</sequence>
<protein>
    <submittedName>
        <fullName evidence="2">Uncharacterized protein</fullName>
    </submittedName>
</protein>